<sequence length="157" mass="17612">MRIFRVVFFCLLSLPAWSADSQQVLSQLAEMDSALGVAAQKEGELVAEELDRKRQQPAYQLQYINPGVVRDYHREADRALANIIALKKQTLATTLMAGPACAQAIAKYRAETFDKLQVLYRQFVSREPPFPLVAPVYNANARDSLGFLTRVVMTCSM</sequence>
<evidence type="ECO:0000313" key="3">
    <source>
        <dbReference type="Proteomes" id="UP001166291"/>
    </source>
</evidence>
<protein>
    <submittedName>
        <fullName evidence="2">Uncharacterized protein</fullName>
    </submittedName>
</protein>
<evidence type="ECO:0000313" key="2">
    <source>
        <dbReference type="EMBL" id="MBW2939423.1"/>
    </source>
</evidence>
<dbReference type="Proteomes" id="UP001166291">
    <property type="component" value="Unassembled WGS sequence"/>
</dbReference>
<accession>A0ABS6VM81</accession>
<reference evidence="2" key="1">
    <citation type="submission" date="2021-07" db="EMBL/GenBank/DDBJ databases">
        <title>Zhongshania sp. CAU 1632 isolated from seawater.</title>
        <authorList>
            <person name="Kim W."/>
        </authorList>
    </citation>
    <scope>NUCLEOTIDE SEQUENCE</scope>
    <source>
        <strain evidence="2">CAU 1632</strain>
    </source>
</reference>
<dbReference type="EMBL" id="JAHWDQ010000001">
    <property type="protein sequence ID" value="MBW2939423.1"/>
    <property type="molecule type" value="Genomic_DNA"/>
</dbReference>
<gene>
    <name evidence="2" type="ORF">KXJ70_01445</name>
</gene>
<keyword evidence="3" id="KW-1185">Reference proteome</keyword>
<evidence type="ECO:0000256" key="1">
    <source>
        <dbReference type="SAM" id="SignalP"/>
    </source>
</evidence>
<organism evidence="2 3">
    <name type="scientific">Zhongshania aquimaris</name>
    <dbReference type="NCBI Taxonomy" id="2857107"/>
    <lineage>
        <taxon>Bacteria</taxon>
        <taxon>Pseudomonadati</taxon>
        <taxon>Pseudomonadota</taxon>
        <taxon>Gammaproteobacteria</taxon>
        <taxon>Cellvibrionales</taxon>
        <taxon>Spongiibacteraceae</taxon>
        <taxon>Zhongshania</taxon>
    </lineage>
</organism>
<keyword evidence="1" id="KW-0732">Signal</keyword>
<feature type="chain" id="PRO_5045168105" evidence="1">
    <location>
        <begin position="19"/>
        <end position="157"/>
    </location>
</feature>
<name>A0ABS6VM81_9GAMM</name>
<comment type="caution">
    <text evidence="2">The sequence shown here is derived from an EMBL/GenBank/DDBJ whole genome shotgun (WGS) entry which is preliminary data.</text>
</comment>
<feature type="signal peptide" evidence="1">
    <location>
        <begin position="1"/>
        <end position="18"/>
    </location>
</feature>
<dbReference type="RefSeq" id="WP_219041681.1">
    <property type="nucleotide sequence ID" value="NZ_JAHWDQ010000001.1"/>
</dbReference>
<proteinExistence type="predicted"/>